<dbReference type="AlphaFoldDB" id="A0AA35PCU7"/>
<accession>A0AA35PCU7</accession>
<evidence type="ECO:0000256" key="1">
    <source>
        <dbReference type="SAM" id="MobiDB-lite"/>
    </source>
</evidence>
<feature type="region of interest" description="Disordered" evidence="1">
    <location>
        <begin position="1"/>
        <end position="21"/>
    </location>
</feature>
<organism evidence="2 3">
    <name type="scientific">Podarcis lilfordi</name>
    <name type="common">Lilford's wall lizard</name>
    <dbReference type="NCBI Taxonomy" id="74358"/>
    <lineage>
        <taxon>Eukaryota</taxon>
        <taxon>Metazoa</taxon>
        <taxon>Chordata</taxon>
        <taxon>Craniata</taxon>
        <taxon>Vertebrata</taxon>
        <taxon>Euteleostomi</taxon>
        <taxon>Lepidosauria</taxon>
        <taxon>Squamata</taxon>
        <taxon>Bifurcata</taxon>
        <taxon>Unidentata</taxon>
        <taxon>Episquamata</taxon>
        <taxon>Laterata</taxon>
        <taxon>Lacertibaenia</taxon>
        <taxon>Lacertidae</taxon>
        <taxon>Podarcis</taxon>
    </lineage>
</organism>
<name>A0AA35PCU7_9SAUR</name>
<proteinExistence type="predicted"/>
<reference evidence="2" key="1">
    <citation type="submission" date="2022-12" db="EMBL/GenBank/DDBJ databases">
        <authorList>
            <person name="Alioto T."/>
            <person name="Alioto T."/>
            <person name="Gomez Garrido J."/>
        </authorList>
    </citation>
    <scope>NUCLEOTIDE SEQUENCE</scope>
</reference>
<gene>
    <name evidence="2" type="ORF">PODLI_1B035084</name>
</gene>
<protein>
    <submittedName>
        <fullName evidence="2">Uncharacterized protein</fullName>
    </submittedName>
</protein>
<evidence type="ECO:0000313" key="2">
    <source>
        <dbReference type="EMBL" id="CAI5783564.1"/>
    </source>
</evidence>
<dbReference type="Proteomes" id="UP001178461">
    <property type="component" value="Chromosome 9"/>
</dbReference>
<sequence length="76" mass="7850">MRASCAQLVGPAEGPVIDSPPRPVADGAVVKAGPAGITLATESGRELAPLRETCLGGLPAPRRGGRGRERLHWIKT</sequence>
<evidence type="ECO:0000313" key="3">
    <source>
        <dbReference type="Proteomes" id="UP001178461"/>
    </source>
</evidence>
<dbReference type="EMBL" id="OX395134">
    <property type="protein sequence ID" value="CAI5783564.1"/>
    <property type="molecule type" value="Genomic_DNA"/>
</dbReference>
<keyword evidence="3" id="KW-1185">Reference proteome</keyword>